<feature type="compositionally biased region" description="Basic residues" evidence="1">
    <location>
        <begin position="364"/>
        <end position="374"/>
    </location>
</feature>
<sequence length="604" mass="65865">MAEEASTAPPVEAPAVSLNVVPGEIIVPSLSPAQPTTAAPTEPTTSTDTNGDTSEIPKEVEETAGKQATTEATAPDGVETAEVAHAQAAAPASEPQLPSNKKEKRKSSGAVPEHKNKKLNKKKSMPSLHLECKPGDFYWAKLKGYPPWPSVICDEQMLPESLLGSRPVSTARPDGSIRDDFKDGGKNAKERTFPIMFLSTNEFTWMINTNLEPLDPEECKTLPKSKMIKSLQAAWKVASENHDLPYFKGILKTWQEEEAKFEQERREEDERLAREAEVRAAREAEEAETAATEEAAQATKKSKSRKSKGGDDDVDMPDADGQKSAKKRKKDVESDSEGKPKKTPKVTKLNAPKTPNGEASVKKSATKSKKKVVHAPKDEEVVQKEQLTAEQEREHREKAILYLRHRLQKGFLSRDQAPKEDEMDGMATFFSQLEGHESLEASIIRSTKIHKVLKGIVKLSSIPKDEEYNFKKRSAALLDTWNRRMAADGDVAPPSATETKAPAFPTTEAKEESAVPETNGDAAAAEPTKTEDEAKERAQETETKAEEAAEELDAKAEGVAEVKDEAPASDPVDAKDVEMTEAAPAESDIKDEPLASDAAVAEAA</sequence>
<feature type="region of interest" description="Disordered" evidence="1">
    <location>
        <begin position="487"/>
        <end position="604"/>
    </location>
</feature>
<accession>A0AAJ0GCN0</accession>
<proteinExistence type="predicted"/>
<feature type="compositionally biased region" description="Basic and acidic residues" evidence="1">
    <location>
        <begin position="261"/>
        <end position="284"/>
    </location>
</feature>
<reference evidence="3" key="1">
    <citation type="submission" date="2023-04" db="EMBL/GenBank/DDBJ databases">
        <title>Black Yeasts Isolated from many extreme environments.</title>
        <authorList>
            <person name="Coleine C."/>
            <person name="Stajich J.E."/>
            <person name="Selbmann L."/>
        </authorList>
    </citation>
    <scope>NUCLEOTIDE SEQUENCE</scope>
    <source>
        <strain evidence="3">CCFEE 5312</strain>
    </source>
</reference>
<dbReference type="Pfam" id="PF00855">
    <property type="entry name" value="PWWP"/>
    <property type="match status" value="1"/>
</dbReference>
<dbReference type="EMBL" id="JAWDJX010000012">
    <property type="protein sequence ID" value="KAK3054329.1"/>
    <property type="molecule type" value="Genomic_DNA"/>
</dbReference>
<dbReference type="InterPro" id="IPR000313">
    <property type="entry name" value="PWWP_dom"/>
</dbReference>
<keyword evidence="4" id="KW-1185">Reference proteome</keyword>
<feature type="compositionally biased region" description="Basic and acidic residues" evidence="1">
    <location>
        <begin position="175"/>
        <end position="185"/>
    </location>
</feature>
<feature type="compositionally biased region" description="Basic and acidic residues" evidence="1">
    <location>
        <begin position="55"/>
        <end position="64"/>
    </location>
</feature>
<feature type="region of interest" description="Disordered" evidence="1">
    <location>
        <begin position="165"/>
        <end position="185"/>
    </location>
</feature>
<feature type="compositionally biased region" description="Basic and acidic residues" evidence="1">
    <location>
        <begin position="528"/>
        <end position="578"/>
    </location>
</feature>
<evidence type="ECO:0000256" key="1">
    <source>
        <dbReference type="SAM" id="MobiDB-lite"/>
    </source>
</evidence>
<name>A0AAJ0GCN0_9PEZI</name>
<gene>
    <name evidence="3" type="ORF">LTR09_004597</name>
</gene>
<organism evidence="3 4">
    <name type="scientific">Extremus antarcticus</name>
    <dbReference type="NCBI Taxonomy" id="702011"/>
    <lineage>
        <taxon>Eukaryota</taxon>
        <taxon>Fungi</taxon>
        <taxon>Dikarya</taxon>
        <taxon>Ascomycota</taxon>
        <taxon>Pezizomycotina</taxon>
        <taxon>Dothideomycetes</taxon>
        <taxon>Dothideomycetidae</taxon>
        <taxon>Mycosphaerellales</taxon>
        <taxon>Extremaceae</taxon>
        <taxon>Extremus</taxon>
    </lineage>
</organism>
<feature type="compositionally biased region" description="Basic residues" evidence="1">
    <location>
        <begin position="115"/>
        <end position="124"/>
    </location>
</feature>
<dbReference type="Proteomes" id="UP001271007">
    <property type="component" value="Unassembled WGS sequence"/>
</dbReference>
<evidence type="ECO:0000313" key="4">
    <source>
        <dbReference type="Proteomes" id="UP001271007"/>
    </source>
</evidence>
<feature type="compositionally biased region" description="Low complexity" evidence="1">
    <location>
        <begin position="29"/>
        <end position="49"/>
    </location>
</feature>
<feature type="compositionally biased region" description="Low complexity" evidence="1">
    <location>
        <begin position="289"/>
        <end position="299"/>
    </location>
</feature>
<dbReference type="SMART" id="SM00293">
    <property type="entry name" value="PWWP"/>
    <property type="match status" value="1"/>
</dbReference>
<evidence type="ECO:0000313" key="3">
    <source>
        <dbReference type="EMBL" id="KAK3054329.1"/>
    </source>
</evidence>
<protein>
    <recommendedName>
        <fullName evidence="2">PWWP domain-containing protein</fullName>
    </recommendedName>
</protein>
<evidence type="ECO:0000259" key="2">
    <source>
        <dbReference type="PROSITE" id="PS50812"/>
    </source>
</evidence>
<feature type="compositionally biased region" description="Basic and acidic residues" evidence="1">
    <location>
        <begin position="330"/>
        <end position="340"/>
    </location>
</feature>
<dbReference type="SUPFAM" id="SSF63748">
    <property type="entry name" value="Tudor/PWWP/MBT"/>
    <property type="match status" value="1"/>
</dbReference>
<dbReference type="PROSITE" id="PS50812">
    <property type="entry name" value="PWWP"/>
    <property type="match status" value="1"/>
</dbReference>
<comment type="caution">
    <text evidence="3">The sequence shown here is derived from an EMBL/GenBank/DDBJ whole genome shotgun (WGS) entry which is preliminary data.</text>
</comment>
<feature type="compositionally biased region" description="Low complexity" evidence="1">
    <location>
        <begin position="81"/>
        <end position="92"/>
    </location>
</feature>
<feature type="domain" description="PWWP" evidence="2">
    <location>
        <begin position="134"/>
        <end position="217"/>
    </location>
</feature>
<dbReference type="Gene3D" id="2.30.30.140">
    <property type="match status" value="1"/>
</dbReference>
<feature type="region of interest" description="Disordered" evidence="1">
    <location>
        <begin position="261"/>
        <end position="393"/>
    </location>
</feature>
<dbReference type="AlphaFoldDB" id="A0AAJ0GCN0"/>
<feature type="region of interest" description="Disordered" evidence="1">
    <location>
        <begin position="29"/>
        <end position="127"/>
    </location>
</feature>